<accession>A0AAV4GZ34</accession>
<dbReference type="InterPro" id="IPR036640">
    <property type="entry name" value="ABC1_TM_sf"/>
</dbReference>
<comment type="caution">
    <text evidence="7">The sequence shown here is derived from an EMBL/GenBank/DDBJ whole genome shotgun (WGS) entry which is preliminary data.</text>
</comment>
<dbReference type="GO" id="GO:0140359">
    <property type="term" value="F:ABC-type transporter activity"/>
    <property type="evidence" value="ECO:0007669"/>
    <property type="project" value="InterPro"/>
</dbReference>
<dbReference type="PANTHER" id="PTHR43394:SF27">
    <property type="entry name" value="ATP-DEPENDENT TRANSLOCASE ABCB1-LIKE"/>
    <property type="match status" value="1"/>
</dbReference>
<dbReference type="Gene3D" id="3.40.50.300">
    <property type="entry name" value="P-loop containing nucleotide triphosphate hydrolases"/>
    <property type="match status" value="1"/>
</dbReference>
<dbReference type="GO" id="GO:0016020">
    <property type="term" value="C:membrane"/>
    <property type="evidence" value="ECO:0007669"/>
    <property type="project" value="UniProtKB-SubCell"/>
</dbReference>
<sequence length="280" mass="30810">MLAAYQNATQGNITCENLESTKNLFDEMDDKVLIYLVGSLVVMISAFGQVYLFIVSAERQIIRMRLAFYKAIVRQEMGWLDSKSPGELAVKLTEYVANLSEAKKYGINKSLVLGIGWGVSWCAMFFNWAVGFWYGGKLVRDGDYSVKDMMSVFLQALLGVLALGLAAPSAIIVNTGRAAAFSVFEILDRKSKIDSLSVEGLKPPSLTGNLRLRDVHFTYPCRENVKILQGLDLSVKAGQTVALVGASGCGKSTVIQLLLRFYDPDQGQVSTKRLTDHEAK</sequence>
<evidence type="ECO:0000256" key="1">
    <source>
        <dbReference type="ARBA" id="ARBA00004141"/>
    </source>
</evidence>
<dbReference type="SUPFAM" id="SSF90123">
    <property type="entry name" value="ABC transporter transmembrane region"/>
    <property type="match status" value="1"/>
</dbReference>
<comment type="subcellular location">
    <subcellularLocation>
        <location evidence="1">Membrane</location>
        <topology evidence="1">Multi-pass membrane protein</topology>
    </subcellularLocation>
</comment>
<dbReference type="InterPro" id="IPR027417">
    <property type="entry name" value="P-loop_NTPase"/>
</dbReference>
<feature type="transmembrane region" description="Helical" evidence="5">
    <location>
        <begin position="153"/>
        <end position="173"/>
    </location>
</feature>
<dbReference type="PROSITE" id="PS50929">
    <property type="entry name" value="ABC_TM1F"/>
    <property type="match status" value="1"/>
</dbReference>
<dbReference type="EMBL" id="BMAT01001684">
    <property type="protein sequence ID" value="GFR90415.1"/>
    <property type="molecule type" value="Genomic_DNA"/>
</dbReference>
<keyword evidence="2 5" id="KW-0812">Transmembrane</keyword>
<evidence type="ECO:0000256" key="3">
    <source>
        <dbReference type="ARBA" id="ARBA00022989"/>
    </source>
</evidence>
<feature type="domain" description="ABC transmembrane type-1" evidence="6">
    <location>
        <begin position="32"/>
        <end position="102"/>
    </location>
</feature>
<dbReference type="AlphaFoldDB" id="A0AAV4GZ34"/>
<dbReference type="PANTHER" id="PTHR43394">
    <property type="entry name" value="ATP-DEPENDENT PERMEASE MDL1, MITOCHONDRIAL"/>
    <property type="match status" value="1"/>
</dbReference>
<proteinExistence type="predicted"/>
<dbReference type="Gene3D" id="1.20.1560.10">
    <property type="entry name" value="ABC transporter type 1, transmembrane domain"/>
    <property type="match status" value="2"/>
</dbReference>
<evidence type="ECO:0000313" key="8">
    <source>
        <dbReference type="Proteomes" id="UP000762676"/>
    </source>
</evidence>
<dbReference type="InterPro" id="IPR039421">
    <property type="entry name" value="Type_1_exporter"/>
</dbReference>
<evidence type="ECO:0000259" key="6">
    <source>
        <dbReference type="PROSITE" id="PS50929"/>
    </source>
</evidence>
<evidence type="ECO:0000256" key="5">
    <source>
        <dbReference type="SAM" id="Phobius"/>
    </source>
</evidence>
<organism evidence="7 8">
    <name type="scientific">Elysia marginata</name>
    <dbReference type="NCBI Taxonomy" id="1093978"/>
    <lineage>
        <taxon>Eukaryota</taxon>
        <taxon>Metazoa</taxon>
        <taxon>Spiralia</taxon>
        <taxon>Lophotrochozoa</taxon>
        <taxon>Mollusca</taxon>
        <taxon>Gastropoda</taxon>
        <taxon>Heterobranchia</taxon>
        <taxon>Euthyneura</taxon>
        <taxon>Panpulmonata</taxon>
        <taxon>Sacoglossa</taxon>
        <taxon>Placobranchoidea</taxon>
        <taxon>Plakobranchidae</taxon>
        <taxon>Elysia</taxon>
    </lineage>
</organism>
<keyword evidence="3 5" id="KW-1133">Transmembrane helix</keyword>
<protein>
    <submittedName>
        <fullName evidence="7">Multidrug resistance protein 1</fullName>
    </submittedName>
</protein>
<keyword evidence="4 5" id="KW-0472">Membrane</keyword>
<dbReference type="Pfam" id="PF00005">
    <property type="entry name" value="ABC_tran"/>
    <property type="match status" value="1"/>
</dbReference>
<feature type="transmembrane region" description="Helical" evidence="5">
    <location>
        <begin position="111"/>
        <end position="133"/>
    </location>
</feature>
<dbReference type="GO" id="GO:0005524">
    <property type="term" value="F:ATP binding"/>
    <property type="evidence" value="ECO:0007669"/>
    <property type="project" value="InterPro"/>
</dbReference>
<dbReference type="GO" id="GO:0016887">
    <property type="term" value="F:ATP hydrolysis activity"/>
    <property type="evidence" value="ECO:0007669"/>
    <property type="project" value="InterPro"/>
</dbReference>
<keyword evidence="8" id="KW-1185">Reference proteome</keyword>
<dbReference type="InterPro" id="IPR003439">
    <property type="entry name" value="ABC_transporter-like_ATP-bd"/>
</dbReference>
<dbReference type="Proteomes" id="UP000762676">
    <property type="component" value="Unassembled WGS sequence"/>
</dbReference>
<name>A0AAV4GZ34_9GAST</name>
<reference evidence="7 8" key="1">
    <citation type="journal article" date="2021" name="Elife">
        <title>Chloroplast acquisition without the gene transfer in kleptoplastic sea slugs, Plakobranchus ocellatus.</title>
        <authorList>
            <person name="Maeda T."/>
            <person name="Takahashi S."/>
            <person name="Yoshida T."/>
            <person name="Shimamura S."/>
            <person name="Takaki Y."/>
            <person name="Nagai Y."/>
            <person name="Toyoda A."/>
            <person name="Suzuki Y."/>
            <person name="Arimoto A."/>
            <person name="Ishii H."/>
            <person name="Satoh N."/>
            <person name="Nishiyama T."/>
            <person name="Hasebe M."/>
            <person name="Maruyama T."/>
            <person name="Minagawa J."/>
            <person name="Obokata J."/>
            <person name="Shigenobu S."/>
        </authorList>
    </citation>
    <scope>NUCLEOTIDE SEQUENCE [LARGE SCALE GENOMIC DNA]</scope>
</reference>
<evidence type="ECO:0000256" key="4">
    <source>
        <dbReference type="ARBA" id="ARBA00023136"/>
    </source>
</evidence>
<feature type="transmembrane region" description="Helical" evidence="5">
    <location>
        <begin position="32"/>
        <end position="55"/>
    </location>
</feature>
<gene>
    <name evidence="7" type="ORF">ElyMa_000817500</name>
</gene>
<evidence type="ECO:0000313" key="7">
    <source>
        <dbReference type="EMBL" id="GFR90415.1"/>
    </source>
</evidence>
<dbReference type="InterPro" id="IPR011527">
    <property type="entry name" value="ABC1_TM_dom"/>
</dbReference>
<dbReference type="Pfam" id="PF00664">
    <property type="entry name" value="ABC_membrane"/>
    <property type="match status" value="1"/>
</dbReference>
<dbReference type="SUPFAM" id="SSF52540">
    <property type="entry name" value="P-loop containing nucleoside triphosphate hydrolases"/>
    <property type="match status" value="1"/>
</dbReference>
<evidence type="ECO:0000256" key="2">
    <source>
        <dbReference type="ARBA" id="ARBA00022692"/>
    </source>
</evidence>